<dbReference type="Proteomes" id="UP000784919">
    <property type="component" value="Unassembled WGS sequence"/>
</dbReference>
<dbReference type="Pfam" id="PF00773">
    <property type="entry name" value="RNB"/>
    <property type="match status" value="1"/>
</dbReference>
<dbReference type="OrthoDB" id="2285229at2759"/>
<dbReference type="InterPro" id="IPR056624">
    <property type="entry name" value="WH_CYT4"/>
</dbReference>
<dbReference type="InterPro" id="IPR001900">
    <property type="entry name" value="RNase_II/R"/>
</dbReference>
<dbReference type="InterPro" id="IPR050180">
    <property type="entry name" value="RNR_Ribonuclease"/>
</dbReference>
<gene>
    <name evidence="3" type="ORF">E4U56_002790</name>
</gene>
<dbReference type="GO" id="GO:0003723">
    <property type="term" value="F:RNA binding"/>
    <property type="evidence" value="ECO:0007669"/>
    <property type="project" value="InterPro"/>
</dbReference>
<evidence type="ECO:0000313" key="3">
    <source>
        <dbReference type="EMBL" id="KAG5963285.1"/>
    </source>
</evidence>
<comment type="caution">
    <text evidence="3">The sequence shown here is derived from an EMBL/GenBank/DDBJ whole genome shotgun (WGS) entry which is preliminary data.</text>
</comment>
<dbReference type="AlphaFoldDB" id="A0A9P7MPI9"/>
<dbReference type="GO" id="GO:0000932">
    <property type="term" value="C:P-body"/>
    <property type="evidence" value="ECO:0007669"/>
    <property type="project" value="TreeGrafter"/>
</dbReference>
<name>A0A9P7MPI9_9HYPO</name>
<dbReference type="GO" id="GO:0000175">
    <property type="term" value="F:3'-5'-RNA exonuclease activity"/>
    <property type="evidence" value="ECO:0007669"/>
    <property type="project" value="TreeGrafter"/>
</dbReference>
<accession>A0A9P7MPI9</accession>
<dbReference type="InterPro" id="IPR056625">
    <property type="entry name" value="SH3_CYT4"/>
</dbReference>
<evidence type="ECO:0000259" key="2">
    <source>
        <dbReference type="SMART" id="SM00955"/>
    </source>
</evidence>
<reference evidence="3" key="1">
    <citation type="journal article" date="2020" name="bioRxiv">
        <title>Whole genome comparisons of ergot fungi reveals the divergence and evolution of species within the genus Claviceps are the result of varying mechanisms driving genome evolution and host range expansion.</title>
        <authorList>
            <person name="Wyka S.A."/>
            <person name="Mondo S.J."/>
            <person name="Liu M."/>
            <person name="Dettman J."/>
            <person name="Nalam V."/>
            <person name="Broders K.D."/>
        </authorList>
    </citation>
    <scope>NUCLEOTIDE SEQUENCE</scope>
    <source>
        <strain evidence="3">CCC 1102</strain>
    </source>
</reference>
<dbReference type="SUPFAM" id="SSF50249">
    <property type="entry name" value="Nucleic acid-binding proteins"/>
    <property type="match status" value="1"/>
</dbReference>
<sequence>MWRHFTSRGPGTSGNICAGLRGSFRVPRSLSSRRCATTHTTSPPASSLDGESKFPASINKHAEKPTADENGDDLPIRERLRQWLNVNDVNAAAMPADSVISWGVTNNINRTQSTGSSEMDELRTTPESLTEGSMVDEGQPEAEISSVASDSRNPGDLVEMRQLGSRVPVFAVYIGWFGDRYHFYAANGRWITSMGFSSLFSVSQFVKEEELRPLLAKIPKNATPERYEELRRLEEGPSREDGMTIIEKLTNFRMSAEAIYQANMAKLDRARELLSDPKEFKYLSLFQIADILLPASLKEGNRFSPPALYAVHTALSRNEISFHPLSASAECHRRDHLFEIFPSDHVNIIHKVVTWVQVYTNATARQSRPLSTSQLERIPLGSFILQAREAVARSRESRGWTPHGILRASPSVTLPRVDWSPVSKNVITFLEWWASYDLFDAGSRYHAYGALILRSLNLYEDVPLDQSTAWTVLQEMGIIAPWEIPSRYKVRFPGTSITKGGGIARPAPNSLQTSIRPDVAKDARTPSKGSSVFCIDAPSTTLIDDGVSLERTDRPNECWIHVHVADPASTIQPKSELGKFVELIPENIYLPGHFQAMLPLGLGEDTVKDGTSDALIAKHSLKAGAPSLTFSALVNESGDILDCKVAPTTVESVTYLDPEDVSDFCGEDAPPTSAPMESCYSFDVGALPDNFAATPSRPMSSMQTLDESSKNDILTLSRLTKATKQKRLAKGAWPYFFPKASVQVAFHDPIPEAEAAHGAVLFPPDPYIKVGQESSSGCSVVSNSMVLAGQIAARWCSERGIPIPYRKDAKSSSAENMDAAFEYATKTIYPLIQKGIQPSAGHRQGLTRLTGGIQLSTEPGPYFLLGLDMYTKATSPLRRYGDLLVHWQVHAALAYERQTGRKLDPQVDDLDHILPFNKAALSEMLPLLDMREKMGRIIGRGTVDWMLIALVRAWRFEGKAPPVLRFKVASQLRQGLLGHLDLFGLNAAMDISGINGLCLVKDVQTGDEFEVELADVNVHSRQILVKALKYLGQSESASSSS</sequence>
<feature type="region of interest" description="Disordered" evidence="1">
    <location>
        <begin position="30"/>
        <end position="74"/>
    </location>
</feature>
<dbReference type="SMART" id="SM00955">
    <property type="entry name" value="RNB"/>
    <property type="match status" value="1"/>
</dbReference>
<feature type="region of interest" description="Disordered" evidence="1">
    <location>
        <begin position="128"/>
        <end position="153"/>
    </location>
</feature>
<dbReference type="GO" id="GO:0006402">
    <property type="term" value="P:mRNA catabolic process"/>
    <property type="evidence" value="ECO:0007669"/>
    <property type="project" value="TreeGrafter"/>
</dbReference>
<dbReference type="Pfam" id="PF23214">
    <property type="entry name" value="SH3_CYT4"/>
    <property type="match status" value="1"/>
</dbReference>
<dbReference type="PANTHER" id="PTHR23355">
    <property type="entry name" value="RIBONUCLEASE"/>
    <property type="match status" value="1"/>
</dbReference>
<dbReference type="Pfam" id="PF25522">
    <property type="entry name" value="OB_cyt-4"/>
    <property type="match status" value="1"/>
</dbReference>
<dbReference type="Pfam" id="PF23216">
    <property type="entry name" value="WHD_CYT4"/>
    <property type="match status" value="1"/>
</dbReference>
<dbReference type="PANTHER" id="PTHR23355:SF65">
    <property type="entry name" value="EXORIBONUCLEASE CYT-4, PUTATIVE (AFU_ORTHOLOGUE AFUA_7G01550)-RELATED"/>
    <property type="match status" value="1"/>
</dbReference>
<feature type="compositionally biased region" description="Low complexity" evidence="1">
    <location>
        <begin position="37"/>
        <end position="47"/>
    </location>
</feature>
<evidence type="ECO:0000256" key="1">
    <source>
        <dbReference type="SAM" id="MobiDB-lite"/>
    </source>
</evidence>
<organism evidence="3 4">
    <name type="scientific">Claviceps arundinis</name>
    <dbReference type="NCBI Taxonomy" id="1623583"/>
    <lineage>
        <taxon>Eukaryota</taxon>
        <taxon>Fungi</taxon>
        <taxon>Dikarya</taxon>
        <taxon>Ascomycota</taxon>
        <taxon>Pezizomycotina</taxon>
        <taxon>Sordariomycetes</taxon>
        <taxon>Hypocreomycetidae</taxon>
        <taxon>Hypocreales</taxon>
        <taxon>Clavicipitaceae</taxon>
        <taxon>Claviceps</taxon>
    </lineage>
</organism>
<feature type="domain" description="RNB" evidence="2">
    <location>
        <begin position="524"/>
        <end position="895"/>
    </location>
</feature>
<evidence type="ECO:0000313" key="4">
    <source>
        <dbReference type="Proteomes" id="UP000784919"/>
    </source>
</evidence>
<dbReference type="EMBL" id="SRPS01000196">
    <property type="protein sequence ID" value="KAG5963285.1"/>
    <property type="molecule type" value="Genomic_DNA"/>
</dbReference>
<dbReference type="InterPro" id="IPR012340">
    <property type="entry name" value="NA-bd_OB-fold"/>
</dbReference>
<protein>
    <recommendedName>
        <fullName evidence="2">RNB domain-containing protein</fullName>
    </recommendedName>
</protein>
<proteinExistence type="predicted"/>
<dbReference type="InterPro" id="IPR057912">
    <property type="entry name" value="OB_CYT4_C"/>
</dbReference>